<keyword evidence="4" id="KW-1185">Reference proteome</keyword>
<name>A0A830B9B1_9LAMI</name>
<dbReference type="OrthoDB" id="2148418at2759"/>
<dbReference type="Proteomes" id="UP000653305">
    <property type="component" value="Unassembled WGS sequence"/>
</dbReference>
<proteinExistence type="predicted"/>
<sequence length="107" mass="12105">MKGGGFKETFMQWEKCVDEGEKNEEDIVGKCYQANANLKKCMEDHSDYYALLLQAEKAVEAEAAKQLEEERESSNKEEESGEKGKEENLGVSDEMQSSLFGVIRVED</sequence>
<dbReference type="PANTHER" id="PTHR34357">
    <property type="entry name" value="F7A19.14 PROTEIN-RELATED"/>
    <property type="match status" value="1"/>
</dbReference>
<evidence type="ECO:0000313" key="3">
    <source>
        <dbReference type="EMBL" id="GFP83687.1"/>
    </source>
</evidence>
<dbReference type="EMBL" id="BMAC01000068">
    <property type="protein sequence ID" value="GFP83687.1"/>
    <property type="molecule type" value="Genomic_DNA"/>
</dbReference>
<protein>
    <recommendedName>
        <fullName evidence="2">GCK domain-containing protein</fullName>
    </recommendedName>
</protein>
<dbReference type="InterPro" id="IPR012891">
    <property type="entry name" value="GCK_dom"/>
</dbReference>
<dbReference type="Pfam" id="PF07802">
    <property type="entry name" value="GCK"/>
    <property type="match status" value="1"/>
</dbReference>
<dbReference type="AlphaFoldDB" id="A0A830B9B1"/>
<reference evidence="3" key="1">
    <citation type="submission" date="2020-07" db="EMBL/GenBank/DDBJ databases">
        <title>Ethylene signaling mediates host invasion by parasitic plants.</title>
        <authorList>
            <person name="Yoshida S."/>
        </authorList>
    </citation>
    <scope>NUCLEOTIDE SEQUENCE</scope>
    <source>
        <strain evidence="3">Okayama</strain>
    </source>
</reference>
<dbReference type="SMART" id="SM01227">
    <property type="entry name" value="GCK"/>
    <property type="match status" value="1"/>
</dbReference>
<organism evidence="3 4">
    <name type="scientific">Phtheirospermum japonicum</name>
    <dbReference type="NCBI Taxonomy" id="374723"/>
    <lineage>
        <taxon>Eukaryota</taxon>
        <taxon>Viridiplantae</taxon>
        <taxon>Streptophyta</taxon>
        <taxon>Embryophyta</taxon>
        <taxon>Tracheophyta</taxon>
        <taxon>Spermatophyta</taxon>
        <taxon>Magnoliopsida</taxon>
        <taxon>eudicotyledons</taxon>
        <taxon>Gunneridae</taxon>
        <taxon>Pentapetalae</taxon>
        <taxon>asterids</taxon>
        <taxon>lamiids</taxon>
        <taxon>Lamiales</taxon>
        <taxon>Orobanchaceae</taxon>
        <taxon>Orobanchaceae incertae sedis</taxon>
        <taxon>Phtheirospermum</taxon>
    </lineage>
</organism>
<comment type="caution">
    <text evidence="3">The sequence shown here is derived from an EMBL/GenBank/DDBJ whole genome shotgun (WGS) entry which is preliminary data.</text>
</comment>
<gene>
    <name evidence="3" type="ORF">PHJA_000512200</name>
</gene>
<accession>A0A830B9B1</accession>
<feature type="compositionally biased region" description="Basic and acidic residues" evidence="1">
    <location>
        <begin position="63"/>
        <end position="88"/>
    </location>
</feature>
<evidence type="ECO:0000256" key="1">
    <source>
        <dbReference type="SAM" id="MobiDB-lite"/>
    </source>
</evidence>
<evidence type="ECO:0000313" key="4">
    <source>
        <dbReference type="Proteomes" id="UP000653305"/>
    </source>
</evidence>
<feature type="region of interest" description="Disordered" evidence="1">
    <location>
        <begin position="63"/>
        <end position="107"/>
    </location>
</feature>
<dbReference type="PANTHER" id="PTHR34357:SF2">
    <property type="entry name" value="F26F24.3-RELATED"/>
    <property type="match status" value="1"/>
</dbReference>
<evidence type="ECO:0000259" key="2">
    <source>
        <dbReference type="SMART" id="SM01227"/>
    </source>
</evidence>
<feature type="domain" description="GCK" evidence="2">
    <location>
        <begin position="1"/>
        <end position="67"/>
    </location>
</feature>